<gene>
    <name evidence="1" type="ORF">MML48_1g07725</name>
</gene>
<sequence length="141" mass="16521">MVLTAAGFVVFRFFGNKIEYLFLKTSYGEKHWTPPKGHVDPGETEAETAVRETLEESGLAKEDLKVYEHSKRILQYVVKSKPKIVVYWLAELINPNAEIKLSSEHTEFKWLDMENLRTYAKYDDMINLIEDYNNFIKLNKL</sequence>
<evidence type="ECO:0000313" key="2">
    <source>
        <dbReference type="Proteomes" id="UP001056778"/>
    </source>
</evidence>
<dbReference type="EMBL" id="CM043015">
    <property type="protein sequence ID" value="KAI4469397.1"/>
    <property type="molecule type" value="Genomic_DNA"/>
</dbReference>
<comment type="caution">
    <text evidence="1">The sequence shown here is derived from an EMBL/GenBank/DDBJ whole genome shotgun (WGS) entry which is preliminary data.</text>
</comment>
<accession>A0ACB9TRM2</accession>
<organism evidence="1 2">
    <name type="scientific">Holotrichia oblita</name>
    <name type="common">Chafer beetle</name>
    <dbReference type="NCBI Taxonomy" id="644536"/>
    <lineage>
        <taxon>Eukaryota</taxon>
        <taxon>Metazoa</taxon>
        <taxon>Ecdysozoa</taxon>
        <taxon>Arthropoda</taxon>
        <taxon>Hexapoda</taxon>
        <taxon>Insecta</taxon>
        <taxon>Pterygota</taxon>
        <taxon>Neoptera</taxon>
        <taxon>Endopterygota</taxon>
        <taxon>Coleoptera</taxon>
        <taxon>Polyphaga</taxon>
        <taxon>Scarabaeiformia</taxon>
        <taxon>Scarabaeidae</taxon>
        <taxon>Melolonthinae</taxon>
        <taxon>Holotrichia</taxon>
    </lineage>
</organism>
<dbReference type="Proteomes" id="UP001056778">
    <property type="component" value="Chromosome 1"/>
</dbReference>
<name>A0ACB9TRM2_HOLOL</name>
<reference evidence="1" key="1">
    <citation type="submission" date="2022-04" db="EMBL/GenBank/DDBJ databases">
        <title>Chromosome-scale genome assembly of Holotrichia oblita Faldermann.</title>
        <authorList>
            <person name="Rongchong L."/>
        </authorList>
    </citation>
    <scope>NUCLEOTIDE SEQUENCE</scope>
    <source>
        <strain evidence="1">81SQS9</strain>
    </source>
</reference>
<proteinExistence type="predicted"/>
<protein>
    <submittedName>
        <fullName evidence="1">Diadenosine 55-p1p4-tetraphosphate pyrophosphohydrolase mutt</fullName>
    </submittedName>
</protein>
<keyword evidence="2" id="KW-1185">Reference proteome</keyword>
<evidence type="ECO:0000313" key="1">
    <source>
        <dbReference type="EMBL" id="KAI4469397.1"/>
    </source>
</evidence>